<accession>A0A699IM56</accession>
<organism evidence="2">
    <name type="scientific">Tanacetum cinerariifolium</name>
    <name type="common">Dalmatian daisy</name>
    <name type="synonym">Chrysanthemum cinerariifolium</name>
    <dbReference type="NCBI Taxonomy" id="118510"/>
    <lineage>
        <taxon>Eukaryota</taxon>
        <taxon>Viridiplantae</taxon>
        <taxon>Streptophyta</taxon>
        <taxon>Embryophyta</taxon>
        <taxon>Tracheophyta</taxon>
        <taxon>Spermatophyta</taxon>
        <taxon>Magnoliopsida</taxon>
        <taxon>eudicotyledons</taxon>
        <taxon>Gunneridae</taxon>
        <taxon>Pentapetalae</taxon>
        <taxon>asterids</taxon>
        <taxon>campanulids</taxon>
        <taxon>Asterales</taxon>
        <taxon>Asteraceae</taxon>
        <taxon>Asteroideae</taxon>
        <taxon>Anthemideae</taxon>
        <taxon>Anthemidinae</taxon>
        <taxon>Tanacetum</taxon>
    </lineage>
</organism>
<feature type="domain" description="Reverse transcriptase Ty1/copia-type" evidence="1">
    <location>
        <begin position="53"/>
        <end position="158"/>
    </location>
</feature>
<sequence length="300" mass="34491">MVTRAQVGTVKTNLYFHGHTSPIFPIPKSPSIALSYPNWQDAMYDKYNALIKNSTWVLVLKPPNVNVVRSMWLFRHKYHAHGSLSRYKARLVANGRGQQFSVDCDDSFSHIVKPATIYTVLSLALSQNWHIHQLDVKNAFFNDDLFETMYMFQPPRFVDARFSHHLLDEAYMANCNPNRMPVDTKSKLGSDKDPISDPTLYRNLAAKRQHTLSRSSAEAEYRGVSIVVVETVWLRNLLIELHTPLLYITLVYCDNVHVLYVPSRYQCVDILTKGLPYALFEEFRTSLSVRPSSAQTTRAY</sequence>
<dbReference type="InterPro" id="IPR013103">
    <property type="entry name" value="RVT_2"/>
</dbReference>
<gene>
    <name evidence="2" type="ORF">Tci_546493</name>
</gene>
<dbReference type="AlphaFoldDB" id="A0A699IM56"/>
<reference evidence="2" key="1">
    <citation type="journal article" date="2019" name="Sci. Rep.">
        <title>Draft genome of Tanacetum cinerariifolium, the natural source of mosquito coil.</title>
        <authorList>
            <person name="Yamashiro T."/>
            <person name="Shiraishi A."/>
            <person name="Satake H."/>
            <person name="Nakayama K."/>
        </authorList>
    </citation>
    <scope>NUCLEOTIDE SEQUENCE</scope>
</reference>
<dbReference type="EMBL" id="BKCJ010317907">
    <property type="protein sequence ID" value="GEZ74520.1"/>
    <property type="molecule type" value="Genomic_DNA"/>
</dbReference>
<name>A0A699IM56_TANCI</name>
<comment type="caution">
    <text evidence="2">The sequence shown here is derived from an EMBL/GenBank/DDBJ whole genome shotgun (WGS) entry which is preliminary data.</text>
</comment>
<dbReference type="Pfam" id="PF07727">
    <property type="entry name" value="RVT_2"/>
    <property type="match status" value="1"/>
</dbReference>
<protein>
    <submittedName>
        <fullName evidence="2">Ribonuclease H-like domain-containing protein</fullName>
    </submittedName>
</protein>
<evidence type="ECO:0000313" key="2">
    <source>
        <dbReference type="EMBL" id="GEZ74520.1"/>
    </source>
</evidence>
<evidence type="ECO:0000259" key="1">
    <source>
        <dbReference type="Pfam" id="PF07727"/>
    </source>
</evidence>
<proteinExistence type="predicted"/>
<dbReference type="CDD" id="cd09272">
    <property type="entry name" value="RNase_HI_RT_Ty1"/>
    <property type="match status" value="1"/>
</dbReference>